<reference evidence="1" key="1">
    <citation type="submission" date="2021-11" db="EMBL/GenBank/DDBJ databases">
        <title>Description of novel Flavobacterium species.</title>
        <authorList>
            <person name="Saticioglu I.B."/>
            <person name="Ay H."/>
            <person name="Altun S."/>
            <person name="Duman M."/>
        </authorList>
    </citation>
    <scope>NUCLEOTIDE SEQUENCE</scope>
    <source>
        <strain evidence="1">F-65</strain>
    </source>
</reference>
<evidence type="ECO:0000313" key="2">
    <source>
        <dbReference type="Proteomes" id="UP001430919"/>
    </source>
</evidence>
<dbReference type="Proteomes" id="UP001430919">
    <property type="component" value="Unassembled WGS sequence"/>
</dbReference>
<organism evidence="1 2">
    <name type="scientific">Flavobacterium pisciphilum</name>
    <dbReference type="NCBI Taxonomy" id="2893755"/>
    <lineage>
        <taxon>Bacteria</taxon>
        <taxon>Pseudomonadati</taxon>
        <taxon>Bacteroidota</taxon>
        <taxon>Flavobacteriia</taxon>
        <taxon>Flavobacteriales</taxon>
        <taxon>Flavobacteriaceae</taxon>
        <taxon>Flavobacterium</taxon>
    </lineage>
</organism>
<comment type="caution">
    <text evidence="1">The sequence shown here is derived from an EMBL/GenBank/DDBJ whole genome shotgun (WGS) entry which is preliminary data.</text>
</comment>
<dbReference type="RefSeq" id="WP_229986879.1">
    <property type="nucleotide sequence ID" value="NZ_JAJJMO010000001.1"/>
</dbReference>
<dbReference type="EMBL" id="JAJJMO010000001">
    <property type="protein sequence ID" value="MCC9070127.1"/>
    <property type="molecule type" value="Genomic_DNA"/>
</dbReference>
<gene>
    <name evidence="1" type="ORF">LNQ49_00715</name>
</gene>
<accession>A0ABS8MPS7</accession>
<dbReference type="PROSITE" id="PS51257">
    <property type="entry name" value="PROKAR_LIPOPROTEIN"/>
    <property type="match status" value="1"/>
</dbReference>
<proteinExistence type="predicted"/>
<protein>
    <recommendedName>
        <fullName evidence="3">Lipocalin-like domain-containing protein</fullName>
    </recommendedName>
</protein>
<keyword evidence="2" id="KW-1185">Reference proteome</keyword>
<evidence type="ECO:0000313" key="1">
    <source>
        <dbReference type="EMBL" id="MCC9070127.1"/>
    </source>
</evidence>
<sequence>MKKTRLFIFGFALLSLLIISCQKDRSKLINSWKVTNVESKKTISDSLKNVIISKGNLTFTKDGKVTGFLDVDLNGTYALNKGGKSLTIKDETGTPYPFTSTIDKEQLVLDGEDMTLTLDKI</sequence>
<evidence type="ECO:0008006" key="3">
    <source>
        <dbReference type="Google" id="ProtNLM"/>
    </source>
</evidence>
<name>A0ABS8MPS7_9FLAO</name>